<name>A0AAE1JJI9_9FABA</name>
<keyword evidence="1" id="KW-0520">NAD</keyword>
<evidence type="ECO:0000259" key="2">
    <source>
        <dbReference type="PROSITE" id="PS50104"/>
    </source>
</evidence>
<evidence type="ECO:0000313" key="3">
    <source>
        <dbReference type="EMBL" id="KAK4270106.1"/>
    </source>
</evidence>
<proteinExistence type="predicted"/>
<dbReference type="InterPro" id="IPR035897">
    <property type="entry name" value="Toll_tir_struct_dom_sf"/>
</dbReference>
<protein>
    <recommendedName>
        <fullName evidence="2">TIR domain-containing protein</fullName>
    </recommendedName>
</protein>
<dbReference type="GO" id="GO:0007165">
    <property type="term" value="P:signal transduction"/>
    <property type="evidence" value="ECO:0007669"/>
    <property type="project" value="InterPro"/>
</dbReference>
<reference evidence="3" key="1">
    <citation type="submission" date="2023-10" db="EMBL/GenBank/DDBJ databases">
        <title>Chromosome-level genome of the transformable northern wattle, Acacia crassicarpa.</title>
        <authorList>
            <person name="Massaro I."/>
            <person name="Sinha N.R."/>
            <person name="Poethig S."/>
            <person name="Leichty A.R."/>
        </authorList>
    </citation>
    <scope>NUCLEOTIDE SEQUENCE</scope>
    <source>
        <strain evidence="3">Acra3RX</strain>
        <tissue evidence="3">Leaf</tissue>
    </source>
</reference>
<keyword evidence="4" id="KW-1185">Reference proteome</keyword>
<feature type="domain" description="TIR" evidence="2">
    <location>
        <begin position="11"/>
        <end position="161"/>
    </location>
</feature>
<dbReference type="SUPFAM" id="SSF52200">
    <property type="entry name" value="Toll/Interleukin receptor TIR domain"/>
    <property type="match status" value="1"/>
</dbReference>
<dbReference type="SMART" id="SM00255">
    <property type="entry name" value="TIR"/>
    <property type="match status" value="1"/>
</dbReference>
<dbReference type="PANTHER" id="PTHR32009:SF155">
    <property type="entry name" value="DISEASE RESISTANCE PROTEIN (TIR-NBS-LRR CLASS)"/>
    <property type="match status" value="1"/>
</dbReference>
<dbReference type="Proteomes" id="UP001293593">
    <property type="component" value="Unassembled WGS sequence"/>
</dbReference>
<organism evidence="3 4">
    <name type="scientific">Acacia crassicarpa</name>
    <name type="common">northern wattle</name>
    <dbReference type="NCBI Taxonomy" id="499986"/>
    <lineage>
        <taxon>Eukaryota</taxon>
        <taxon>Viridiplantae</taxon>
        <taxon>Streptophyta</taxon>
        <taxon>Embryophyta</taxon>
        <taxon>Tracheophyta</taxon>
        <taxon>Spermatophyta</taxon>
        <taxon>Magnoliopsida</taxon>
        <taxon>eudicotyledons</taxon>
        <taxon>Gunneridae</taxon>
        <taxon>Pentapetalae</taxon>
        <taxon>rosids</taxon>
        <taxon>fabids</taxon>
        <taxon>Fabales</taxon>
        <taxon>Fabaceae</taxon>
        <taxon>Caesalpinioideae</taxon>
        <taxon>mimosoid clade</taxon>
        <taxon>Acacieae</taxon>
        <taxon>Acacia</taxon>
    </lineage>
</organism>
<dbReference type="InterPro" id="IPR000157">
    <property type="entry name" value="TIR_dom"/>
</dbReference>
<dbReference type="FunFam" id="3.40.50.10140:FF:000007">
    <property type="entry name" value="Disease resistance protein (TIR-NBS-LRR class)"/>
    <property type="match status" value="1"/>
</dbReference>
<dbReference type="EMBL" id="JAWXYG010000006">
    <property type="protein sequence ID" value="KAK4270106.1"/>
    <property type="molecule type" value="Genomic_DNA"/>
</dbReference>
<comment type="caution">
    <text evidence="3">The sequence shown here is derived from an EMBL/GenBank/DDBJ whole genome shotgun (WGS) entry which is preliminary data.</text>
</comment>
<dbReference type="Gene3D" id="3.40.50.10140">
    <property type="entry name" value="Toll/interleukin-1 receptor homology (TIR) domain"/>
    <property type="match status" value="1"/>
</dbReference>
<dbReference type="PANTHER" id="PTHR32009">
    <property type="entry name" value="TMV RESISTANCE PROTEIN N-LIKE"/>
    <property type="match status" value="1"/>
</dbReference>
<dbReference type="PROSITE" id="PS50104">
    <property type="entry name" value="TIR"/>
    <property type="match status" value="1"/>
</dbReference>
<dbReference type="AlphaFoldDB" id="A0AAE1JJI9"/>
<dbReference type="Pfam" id="PF01582">
    <property type="entry name" value="TIR"/>
    <property type="match status" value="1"/>
</dbReference>
<accession>A0AAE1JJI9</accession>
<evidence type="ECO:0000256" key="1">
    <source>
        <dbReference type="ARBA" id="ARBA00023027"/>
    </source>
</evidence>
<sequence>MPSLSNSTFAWTYDVFLNFRGDDTRHRFTSYLYDALSRTGSHVFMDDSAIERGEDISASLLHAIQRSRIAIIVFSEDYASSRWCLDELLQIMECRRIQAQVVVPVFYNVSPSDVRHQRGNYGEAMKQHEQSLGRGSDLVLRWRQALKAAANLAGLINEASD</sequence>
<evidence type="ECO:0000313" key="4">
    <source>
        <dbReference type="Proteomes" id="UP001293593"/>
    </source>
</evidence>
<gene>
    <name evidence="3" type="ORF">QN277_023186</name>
</gene>